<name>A0A6P7U0G9_9MOLL</name>
<dbReference type="InterPro" id="IPR008991">
    <property type="entry name" value="Translation_prot_SH3-like_sf"/>
</dbReference>
<dbReference type="SUPFAM" id="SSF50104">
    <property type="entry name" value="Translation proteins SH3-like domain"/>
    <property type="match status" value="1"/>
</dbReference>
<sequence length="221" mass="26222">MSLKNIITKNCYKSVKNCKNCKKTKSDGYVEFLPTQNKIHRDSLCEKIERRDMIMRRSVIKVPTFYVGVEIMYDMYNPCIQQIDVIKLEKRLDGHLLYLRDADLSYSYFPEDMKPVFLSPDAPVPVNPLKVTLKSTPWTSYWEIYGLKGITPLTMTPRMDKRVKKNRNVWSEFDLMDKYRESIPLDEQIEIYQDILRLEADYPPKGVVLDLKDVRKYSKWE</sequence>
<dbReference type="KEGG" id="osn:115231666"/>
<dbReference type="InterPro" id="IPR038657">
    <property type="entry name" value="Ribosomal_bL19_sf"/>
</dbReference>
<evidence type="ECO:0000313" key="1">
    <source>
        <dbReference type="Proteomes" id="UP000515154"/>
    </source>
</evidence>
<organism evidence="1 2">
    <name type="scientific">Octopus sinensis</name>
    <name type="common">East Asian common octopus</name>
    <dbReference type="NCBI Taxonomy" id="2607531"/>
    <lineage>
        <taxon>Eukaryota</taxon>
        <taxon>Metazoa</taxon>
        <taxon>Spiralia</taxon>
        <taxon>Lophotrochozoa</taxon>
        <taxon>Mollusca</taxon>
        <taxon>Cephalopoda</taxon>
        <taxon>Coleoidea</taxon>
        <taxon>Octopodiformes</taxon>
        <taxon>Octopoda</taxon>
        <taxon>Incirrata</taxon>
        <taxon>Octopodidae</taxon>
        <taxon>Octopus</taxon>
    </lineage>
</organism>
<gene>
    <name evidence="2" type="primary">LOC115231666</name>
</gene>
<accession>A0A6P7U0G9</accession>
<dbReference type="AlphaFoldDB" id="A0A6P7U0G9"/>
<protein>
    <submittedName>
        <fullName evidence="2">39S ribosomal protein L19, mitochondrial-like</fullName>
    </submittedName>
</protein>
<dbReference type="RefSeq" id="XP_029657498.1">
    <property type="nucleotide sequence ID" value="XM_029801638.1"/>
</dbReference>
<proteinExistence type="predicted"/>
<dbReference type="Gene3D" id="2.30.30.790">
    <property type="match status" value="1"/>
</dbReference>
<evidence type="ECO:0000313" key="2">
    <source>
        <dbReference type="RefSeq" id="XP_029657498.1"/>
    </source>
</evidence>
<reference evidence="2" key="1">
    <citation type="submission" date="2025-08" db="UniProtKB">
        <authorList>
            <consortium name="RefSeq"/>
        </authorList>
    </citation>
    <scope>IDENTIFICATION</scope>
</reference>
<keyword evidence="1" id="KW-1185">Reference proteome</keyword>
<dbReference type="Proteomes" id="UP000515154">
    <property type="component" value="Unplaced"/>
</dbReference>